<dbReference type="InterPro" id="IPR001441">
    <property type="entry name" value="UPP_synth-like"/>
</dbReference>
<comment type="caution">
    <text evidence="2">The sequence shown here is derived from an EMBL/GenBank/DDBJ whole genome shotgun (WGS) entry which is preliminary data.</text>
</comment>
<dbReference type="GO" id="GO:0016094">
    <property type="term" value="P:polyprenol biosynthetic process"/>
    <property type="evidence" value="ECO:0007669"/>
    <property type="project" value="TreeGrafter"/>
</dbReference>
<organism evidence="2 3">
    <name type="scientific">candidate division TA06 bacterium</name>
    <dbReference type="NCBI Taxonomy" id="2250710"/>
    <lineage>
        <taxon>Bacteria</taxon>
        <taxon>Bacteria division TA06</taxon>
    </lineage>
</organism>
<accession>A0A660S5W8</accession>
<gene>
    <name evidence="2" type="primary">uppS</name>
    <name evidence="2" type="ORF">DRP44_06900</name>
</gene>
<dbReference type="PANTHER" id="PTHR10291:SF0">
    <property type="entry name" value="DEHYDRODOLICHYL DIPHOSPHATE SYNTHASE 2"/>
    <property type="match status" value="1"/>
</dbReference>
<evidence type="ECO:0000313" key="2">
    <source>
        <dbReference type="EMBL" id="RKX65165.1"/>
    </source>
</evidence>
<dbReference type="SUPFAM" id="SSF64005">
    <property type="entry name" value="Undecaprenyl diphosphate synthase"/>
    <property type="match status" value="1"/>
</dbReference>
<dbReference type="AlphaFoldDB" id="A0A660S5W8"/>
<dbReference type="NCBIfam" id="TIGR00055">
    <property type="entry name" value="uppS"/>
    <property type="match status" value="1"/>
</dbReference>
<dbReference type="GO" id="GO:0045547">
    <property type="term" value="F:ditrans,polycis-polyprenyl diphosphate synthase [(2E,6E)-farnesyl diphosphate specific] activity"/>
    <property type="evidence" value="ECO:0007669"/>
    <property type="project" value="TreeGrafter"/>
</dbReference>
<protein>
    <submittedName>
        <fullName evidence="2">Di-trans,poly-cis-decaprenylcistransferase</fullName>
    </submittedName>
</protein>
<dbReference type="Pfam" id="PF01255">
    <property type="entry name" value="Prenyltransf"/>
    <property type="match status" value="1"/>
</dbReference>
<dbReference type="Proteomes" id="UP000282321">
    <property type="component" value="Unassembled WGS sequence"/>
</dbReference>
<dbReference type="EMBL" id="QNBC01000106">
    <property type="protein sequence ID" value="RKX65165.1"/>
    <property type="molecule type" value="Genomic_DNA"/>
</dbReference>
<sequence length="92" mass="10688">MGDTENVINLPVHVAIIMDGNGRWAKKRNLPRIAGHREGVKRVREIVEESGKIGIKYLTLYTFSKENWKRPESEVSFLMKLFIRSAKEQFND</sequence>
<name>A0A660S5W8_UNCT6</name>
<evidence type="ECO:0000256" key="1">
    <source>
        <dbReference type="ARBA" id="ARBA00022679"/>
    </source>
</evidence>
<keyword evidence="1 2" id="KW-0808">Transferase</keyword>
<proteinExistence type="predicted"/>
<dbReference type="PANTHER" id="PTHR10291">
    <property type="entry name" value="DEHYDRODOLICHYL DIPHOSPHATE SYNTHASE FAMILY MEMBER"/>
    <property type="match status" value="1"/>
</dbReference>
<reference evidence="2 3" key="1">
    <citation type="submission" date="2018-06" db="EMBL/GenBank/DDBJ databases">
        <title>Extensive metabolic versatility and redundancy in microbially diverse, dynamic hydrothermal sediments.</title>
        <authorList>
            <person name="Dombrowski N."/>
            <person name="Teske A."/>
            <person name="Baker B.J."/>
        </authorList>
    </citation>
    <scope>NUCLEOTIDE SEQUENCE [LARGE SCALE GENOMIC DNA]</scope>
    <source>
        <strain evidence="2">B35_G9</strain>
    </source>
</reference>
<dbReference type="InterPro" id="IPR036424">
    <property type="entry name" value="UPP_synth-like_sf"/>
</dbReference>
<evidence type="ECO:0000313" key="3">
    <source>
        <dbReference type="Proteomes" id="UP000282321"/>
    </source>
</evidence>
<dbReference type="Gene3D" id="3.40.1180.10">
    <property type="entry name" value="Decaprenyl diphosphate synthase-like"/>
    <property type="match status" value="1"/>
</dbReference>
<feature type="non-terminal residue" evidence="2">
    <location>
        <position position="92"/>
    </location>
</feature>